<dbReference type="GO" id="GO:0003677">
    <property type="term" value="F:DNA binding"/>
    <property type="evidence" value="ECO:0007669"/>
    <property type="project" value="UniProtKB-KW"/>
</dbReference>
<keyword evidence="5" id="KW-0805">Transcription regulation</keyword>
<keyword evidence="2" id="KW-0479">Metal-binding</keyword>
<evidence type="ECO:0000313" key="10">
    <source>
        <dbReference type="EMBL" id="KAI5077427.1"/>
    </source>
</evidence>
<evidence type="ECO:0000256" key="8">
    <source>
        <dbReference type="ARBA" id="ARBA00023242"/>
    </source>
</evidence>
<keyword evidence="3" id="KW-0863">Zinc-finger</keyword>
<dbReference type="EMBL" id="JABFUD020000007">
    <property type="protein sequence ID" value="KAI5077427.1"/>
    <property type="molecule type" value="Genomic_DNA"/>
</dbReference>
<dbReference type="PANTHER" id="PTHR46245:SF20">
    <property type="entry name" value="TF-B3 DOMAIN-CONTAINING PROTEIN"/>
    <property type="match status" value="1"/>
</dbReference>
<comment type="caution">
    <text evidence="10">The sequence shown here is derived from an EMBL/GenBank/DDBJ whole genome shotgun (WGS) entry which is preliminary data.</text>
</comment>
<organism evidence="10 11">
    <name type="scientific">Adiantum capillus-veneris</name>
    <name type="common">Maidenhair fern</name>
    <dbReference type="NCBI Taxonomy" id="13818"/>
    <lineage>
        <taxon>Eukaryota</taxon>
        <taxon>Viridiplantae</taxon>
        <taxon>Streptophyta</taxon>
        <taxon>Embryophyta</taxon>
        <taxon>Tracheophyta</taxon>
        <taxon>Polypodiopsida</taxon>
        <taxon>Polypodiidae</taxon>
        <taxon>Polypodiales</taxon>
        <taxon>Pteridineae</taxon>
        <taxon>Pteridaceae</taxon>
        <taxon>Vittarioideae</taxon>
        <taxon>Adiantum</taxon>
    </lineage>
</organism>
<keyword evidence="8" id="KW-0539">Nucleus</keyword>
<evidence type="ECO:0000256" key="2">
    <source>
        <dbReference type="ARBA" id="ARBA00022723"/>
    </source>
</evidence>
<name>A0A9D4V1S1_ADICA</name>
<protein>
    <recommendedName>
        <fullName evidence="9">TF-B3 domain-containing protein</fullName>
    </recommendedName>
</protein>
<dbReference type="InterPro" id="IPR003340">
    <property type="entry name" value="B3_DNA-bd"/>
</dbReference>
<dbReference type="SMART" id="SM01019">
    <property type="entry name" value="B3"/>
    <property type="match status" value="1"/>
</dbReference>
<dbReference type="InterPro" id="IPR015300">
    <property type="entry name" value="DNA-bd_pseudobarrel_sf"/>
</dbReference>
<evidence type="ECO:0000256" key="7">
    <source>
        <dbReference type="ARBA" id="ARBA00023163"/>
    </source>
</evidence>
<accession>A0A9D4V1S1</accession>
<dbReference type="PANTHER" id="PTHR46245">
    <property type="entry name" value="B3 DOMAIN-CONTAINING PROTEIN OS07G0563300"/>
    <property type="match status" value="1"/>
</dbReference>
<evidence type="ECO:0000256" key="1">
    <source>
        <dbReference type="ARBA" id="ARBA00004123"/>
    </source>
</evidence>
<dbReference type="CDD" id="cd10017">
    <property type="entry name" value="B3_DNA"/>
    <property type="match status" value="1"/>
</dbReference>
<dbReference type="GO" id="GO:0008270">
    <property type="term" value="F:zinc ion binding"/>
    <property type="evidence" value="ECO:0007669"/>
    <property type="project" value="UniProtKB-KW"/>
</dbReference>
<sequence>DNTFLVMDMPVTENIEADTGGFILAQLNQANYLELQSSSNLQEGHLLLNGYFAQEGTLMEAVQVGPSVQTCTPTNGMYAGPGLKDITGSISVSNSACLRVPSELYATEGAVKDLSAFLGSSYSTVFSDSLGSIIHDTRSPEQLTTATWHRQTPGILQNSQGYLGKDLETPKEPLSQGALRVVRPPGEGRGKNHMLPRYWPRMTEKELQLLSTQDSNSKITPLFEKVLSASDAGKVGRLVLPKACAEAYFPPISQPEGVPLIVQDINGKEWVFQFRFWPNNNSRMYVLEGITPCIQSMNLQAGDTVIFSRLDPEGKLVMGCRRAPNISISEENQKPMTAGSTVPICMRLVSTGSTEKVSTIPSLTRLLMQTEESSIKAQGNKKLGQFNVHVADNGYKLYSVEKFGSMSQDESFSDRMVCEKRKAKDVVAKAKRQQVEAEKIEFRKNWEAAQNLLRSPPNVIPSIVTIEGYDFEEYEEPPVFGKDIPFTACSARSLCSEQDAEKERDSTFSQLVKDSAAVKDVKNDTLMDKDDKKDIKQEGISGPIKVSQPYSGLETLASVATTEENTGDSAVTSTAVTTKHPRHRPGCSCIVCIQPPSGQGPKHKPNCDCNVCLTVKRRFQTLMLRRKKLQSERAAENAAQRNNQLLVDSNLADRRALESGCFQVSAWQGCIANSYTNVLSSQSVEGFCSGNRTPSGFSSRRSYPVKCANSDYEQFVSMKGTQFDLNSQPDREEEMNRGGLPASMKRLLQSAGYSLDVYLKEQGLTSLVFHDQALGCLENPIGNATIPKEEECDYSLSEVVFANSDVPKAEPSFDQAG</sequence>
<dbReference type="OrthoDB" id="757982at2759"/>
<dbReference type="GO" id="GO:0006355">
    <property type="term" value="P:regulation of DNA-templated transcription"/>
    <property type="evidence" value="ECO:0007669"/>
    <property type="project" value="UniProtKB-ARBA"/>
</dbReference>
<dbReference type="AlphaFoldDB" id="A0A9D4V1S1"/>
<proteinExistence type="predicted"/>
<dbReference type="SUPFAM" id="SSF101936">
    <property type="entry name" value="DNA-binding pseudobarrel domain"/>
    <property type="match status" value="1"/>
</dbReference>
<dbReference type="FunFam" id="2.40.330.10:FF:000006">
    <property type="entry name" value="B3 domain-containing transcription repressor VAL1"/>
    <property type="match status" value="1"/>
</dbReference>
<evidence type="ECO:0000256" key="3">
    <source>
        <dbReference type="ARBA" id="ARBA00022771"/>
    </source>
</evidence>
<dbReference type="Proteomes" id="UP000886520">
    <property type="component" value="Chromosome 7"/>
</dbReference>
<dbReference type="PROSITE" id="PS50863">
    <property type="entry name" value="B3"/>
    <property type="match status" value="1"/>
</dbReference>
<comment type="subcellular location">
    <subcellularLocation>
        <location evidence="1">Nucleus</location>
    </subcellularLocation>
</comment>
<evidence type="ECO:0000256" key="4">
    <source>
        <dbReference type="ARBA" id="ARBA00022833"/>
    </source>
</evidence>
<dbReference type="Pfam" id="PF02362">
    <property type="entry name" value="B3"/>
    <property type="match status" value="1"/>
</dbReference>
<evidence type="ECO:0000313" key="11">
    <source>
        <dbReference type="Proteomes" id="UP000886520"/>
    </source>
</evidence>
<reference evidence="10" key="1">
    <citation type="submission" date="2021-01" db="EMBL/GenBank/DDBJ databases">
        <title>Adiantum capillus-veneris genome.</title>
        <authorList>
            <person name="Fang Y."/>
            <person name="Liao Q."/>
        </authorList>
    </citation>
    <scope>NUCLEOTIDE SEQUENCE</scope>
    <source>
        <strain evidence="10">H3</strain>
        <tissue evidence="10">Leaf</tissue>
    </source>
</reference>
<keyword evidence="7" id="KW-0804">Transcription</keyword>
<evidence type="ECO:0000256" key="6">
    <source>
        <dbReference type="ARBA" id="ARBA00023125"/>
    </source>
</evidence>
<keyword evidence="11" id="KW-1185">Reference proteome</keyword>
<evidence type="ECO:0000259" key="9">
    <source>
        <dbReference type="PROSITE" id="PS50863"/>
    </source>
</evidence>
<dbReference type="Gene3D" id="2.40.330.10">
    <property type="entry name" value="DNA-binding pseudobarrel domain"/>
    <property type="match status" value="1"/>
</dbReference>
<keyword evidence="4" id="KW-0862">Zinc</keyword>
<keyword evidence="6" id="KW-0238">DNA-binding</keyword>
<evidence type="ECO:0000256" key="5">
    <source>
        <dbReference type="ARBA" id="ARBA00023015"/>
    </source>
</evidence>
<dbReference type="GO" id="GO:0005634">
    <property type="term" value="C:nucleus"/>
    <property type="evidence" value="ECO:0007669"/>
    <property type="project" value="UniProtKB-SubCell"/>
</dbReference>
<feature type="domain" description="TF-B3" evidence="9">
    <location>
        <begin position="223"/>
        <end position="324"/>
    </location>
</feature>
<gene>
    <name evidence="10" type="ORF">GOP47_0007251</name>
</gene>
<feature type="non-terminal residue" evidence="10">
    <location>
        <position position="817"/>
    </location>
</feature>